<dbReference type="PROSITE" id="PS51318">
    <property type="entry name" value="TAT"/>
    <property type="match status" value="1"/>
</dbReference>
<comment type="subcellular location">
    <subcellularLocation>
        <location evidence="1">Cell envelope</location>
    </subcellularLocation>
</comment>
<keyword evidence="4 5" id="KW-0732">Signal</keyword>
<gene>
    <name evidence="7" type="ORF">BJ983_002546</name>
</gene>
<dbReference type="GO" id="GO:0015833">
    <property type="term" value="P:peptide transport"/>
    <property type="evidence" value="ECO:0007669"/>
    <property type="project" value="TreeGrafter"/>
</dbReference>
<dbReference type="GO" id="GO:0030313">
    <property type="term" value="C:cell envelope"/>
    <property type="evidence" value="ECO:0007669"/>
    <property type="project" value="UniProtKB-SubCell"/>
</dbReference>
<dbReference type="InterPro" id="IPR039424">
    <property type="entry name" value="SBP_5"/>
</dbReference>
<dbReference type="PANTHER" id="PTHR30290">
    <property type="entry name" value="PERIPLASMIC BINDING COMPONENT OF ABC TRANSPORTER"/>
    <property type="match status" value="1"/>
</dbReference>
<dbReference type="GO" id="GO:0043190">
    <property type="term" value="C:ATP-binding cassette (ABC) transporter complex"/>
    <property type="evidence" value="ECO:0007669"/>
    <property type="project" value="InterPro"/>
</dbReference>
<comment type="similarity">
    <text evidence="2">Belongs to the bacterial solute-binding protein 5 family.</text>
</comment>
<dbReference type="Gene3D" id="3.40.190.10">
    <property type="entry name" value="Periplasmic binding protein-like II"/>
    <property type="match status" value="1"/>
</dbReference>
<dbReference type="AlphaFoldDB" id="A0A7Y9J6F5"/>
<evidence type="ECO:0000256" key="4">
    <source>
        <dbReference type="ARBA" id="ARBA00022729"/>
    </source>
</evidence>
<feature type="signal peptide" evidence="5">
    <location>
        <begin position="1"/>
        <end position="29"/>
    </location>
</feature>
<dbReference type="EMBL" id="JACCBN010000001">
    <property type="protein sequence ID" value="NYD36444.1"/>
    <property type="molecule type" value="Genomic_DNA"/>
</dbReference>
<feature type="domain" description="Solute-binding protein family 5" evidence="6">
    <location>
        <begin position="92"/>
        <end position="418"/>
    </location>
</feature>
<proteinExistence type="inferred from homology"/>
<evidence type="ECO:0000256" key="1">
    <source>
        <dbReference type="ARBA" id="ARBA00004196"/>
    </source>
</evidence>
<evidence type="ECO:0000256" key="3">
    <source>
        <dbReference type="ARBA" id="ARBA00022448"/>
    </source>
</evidence>
<keyword evidence="8" id="KW-1185">Reference proteome</keyword>
<dbReference type="InterPro" id="IPR030678">
    <property type="entry name" value="Peptide/Ni-bd"/>
</dbReference>
<dbReference type="Pfam" id="PF00496">
    <property type="entry name" value="SBP_bac_5"/>
    <property type="match status" value="1"/>
</dbReference>
<dbReference type="PANTHER" id="PTHR30290:SF10">
    <property type="entry name" value="PERIPLASMIC OLIGOPEPTIDE-BINDING PROTEIN-RELATED"/>
    <property type="match status" value="1"/>
</dbReference>
<dbReference type="GO" id="GO:1904680">
    <property type="term" value="F:peptide transmembrane transporter activity"/>
    <property type="evidence" value="ECO:0007669"/>
    <property type="project" value="TreeGrafter"/>
</dbReference>
<feature type="chain" id="PRO_5039731738" evidence="5">
    <location>
        <begin position="30"/>
        <end position="518"/>
    </location>
</feature>
<organism evidence="7 8">
    <name type="scientific">Actinomycetospora corticicola</name>
    <dbReference type="NCBI Taxonomy" id="663602"/>
    <lineage>
        <taxon>Bacteria</taxon>
        <taxon>Bacillati</taxon>
        <taxon>Actinomycetota</taxon>
        <taxon>Actinomycetes</taxon>
        <taxon>Pseudonocardiales</taxon>
        <taxon>Pseudonocardiaceae</taxon>
        <taxon>Actinomycetospora</taxon>
    </lineage>
</organism>
<evidence type="ECO:0000256" key="2">
    <source>
        <dbReference type="ARBA" id="ARBA00005695"/>
    </source>
</evidence>
<evidence type="ECO:0000256" key="5">
    <source>
        <dbReference type="SAM" id="SignalP"/>
    </source>
</evidence>
<dbReference type="Proteomes" id="UP000535890">
    <property type="component" value="Unassembled WGS sequence"/>
</dbReference>
<reference evidence="7 8" key="1">
    <citation type="submission" date="2020-07" db="EMBL/GenBank/DDBJ databases">
        <title>Sequencing the genomes of 1000 actinobacteria strains.</title>
        <authorList>
            <person name="Klenk H.-P."/>
        </authorList>
    </citation>
    <scope>NUCLEOTIDE SEQUENCE [LARGE SCALE GENOMIC DNA]</scope>
    <source>
        <strain evidence="7 8">DSM 45772</strain>
    </source>
</reference>
<dbReference type="RefSeq" id="WP_343054090.1">
    <property type="nucleotide sequence ID" value="NZ_BAABHP010000021.1"/>
</dbReference>
<dbReference type="Gene3D" id="3.90.76.10">
    <property type="entry name" value="Dipeptide-binding Protein, Domain 1"/>
    <property type="match status" value="1"/>
</dbReference>
<evidence type="ECO:0000313" key="7">
    <source>
        <dbReference type="EMBL" id="NYD36444.1"/>
    </source>
</evidence>
<comment type="caution">
    <text evidence="7">The sequence shown here is derived from an EMBL/GenBank/DDBJ whole genome shotgun (WGS) entry which is preliminary data.</text>
</comment>
<dbReference type="InterPro" id="IPR000914">
    <property type="entry name" value="SBP_5_dom"/>
</dbReference>
<dbReference type="GO" id="GO:0042597">
    <property type="term" value="C:periplasmic space"/>
    <property type="evidence" value="ECO:0007669"/>
    <property type="project" value="UniProtKB-ARBA"/>
</dbReference>
<dbReference type="CDD" id="cd08503">
    <property type="entry name" value="PBP2_NikA_DppA_OppA_like_17"/>
    <property type="match status" value="1"/>
</dbReference>
<evidence type="ECO:0000259" key="6">
    <source>
        <dbReference type="Pfam" id="PF00496"/>
    </source>
</evidence>
<dbReference type="Gene3D" id="3.10.105.10">
    <property type="entry name" value="Dipeptide-binding Protein, Domain 3"/>
    <property type="match status" value="1"/>
</dbReference>
<sequence>MPPLTPTGGTTRRRFLQIGTALAGSAALAACSSGPAAPAVGTPRPGGTLRAAFAGSGATETLDPHTQNLYAELARAKMLYDKLAEYGSDLSVVPRLAERFEPSADQTRWRVPLRAARFHDGRPVRAADVLASYARILGPTPGMRGRSGLATLDLPNCRAIDDRTVEFALKAPYAEFPNATAALGTAIVPEGATDFDRAPVGSGPFRFESFEPGRRFRVVRNPEYWEGAPLLDAVELLVSNDEAARVNALLGRQVEYAHDLSPTTAAGYADRVVVTRLPRSSMQSLAMKVDRPPFDRPEVRQAMYAMVDREEMVRTLLAGSGTVGNDLYGKGFRYYADDIPQRTYDPDRARALVRAAGLEGVRIPLDTAAAGSGMVEAASVLRDQAARVGLTLDVVTGNASTYYSDVRDEGVLAVYRSGALPIESHISQRLLSTSATNFTQWRRPAFDALYAQAQATGDDTARTGLYRQMQQQLHDDGGFLVWGFSDFLVGSDPRVGGIDPTAPANTLDWARFDRVWLA</sequence>
<name>A0A7Y9J6F5_9PSEU</name>
<protein>
    <submittedName>
        <fullName evidence="7">Peptide/nickel transport system substrate-binding protein</fullName>
    </submittedName>
</protein>
<keyword evidence="3" id="KW-0813">Transport</keyword>
<evidence type="ECO:0000313" key="8">
    <source>
        <dbReference type="Proteomes" id="UP000535890"/>
    </source>
</evidence>
<dbReference type="InterPro" id="IPR006311">
    <property type="entry name" value="TAT_signal"/>
</dbReference>
<accession>A0A7Y9J6F5</accession>
<dbReference type="PIRSF" id="PIRSF002741">
    <property type="entry name" value="MppA"/>
    <property type="match status" value="1"/>
</dbReference>
<dbReference type="SUPFAM" id="SSF53850">
    <property type="entry name" value="Periplasmic binding protein-like II"/>
    <property type="match status" value="1"/>
</dbReference>